<evidence type="ECO:0000313" key="13">
    <source>
        <dbReference type="EMBL" id="TGX53263.1"/>
    </source>
</evidence>
<dbReference type="RefSeq" id="WP_135963772.1">
    <property type="nucleotide sequence ID" value="NZ_SRXT01000004.1"/>
</dbReference>
<dbReference type="Proteomes" id="UP000306147">
    <property type="component" value="Unassembled WGS sequence"/>
</dbReference>
<dbReference type="AlphaFoldDB" id="A0A4S1XC69"/>
<evidence type="ECO:0000256" key="8">
    <source>
        <dbReference type="ARBA" id="ARBA00022989"/>
    </source>
</evidence>
<dbReference type="GO" id="GO:0055085">
    <property type="term" value="P:transmembrane transport"/>
    <property type="evidence" value="ECO:0007669"/>
    <property type="project" value="InterPro"/>
</dbReference>
<keyword evidence="8 10" id="KW-1133">Transmembrane helix</keyword>
<keyword evidence="3 10" id="KW-0813">Transport</keyword>
<keyword evidence="5 10" id="KW-0997">Cell inner membrane</keyword>
<dbReference type="InterPro" id="IPR037682">
    <property type="entry name" value="TonB_C"/>
</dbReference>
<name>A0A4S1XC69_9SPHN</name>
<evidence type="ECO:0000256" key="6">
    <source>
        <dbReference type="ARBA" id="ARBA00022692"/>
    </source>
</evidence>
<evidence type="ECO:0000256" key="9">
    <source>
        <dbReference type="ARBA" id="ARBA00023136"/>
    </source>
</evidence>
<keyword evidence="6 10" id="KW-0812">Transmembrane</keyword>
<evidence type="ECO:0000313" key="14">
    <source>
        <dbReference type="Proteomes" id="UP000306147"/>
    </source>
</evidence>
<feature type="compositionally biased region" description="Pro residues" evidence="11">
    <location>
        <begin position="55"/>
        <end position="66"/>
    </location>
</feature>
<sequence>MYAEHRYAPPKSRAVSLGGAFLINGALIAGLIYSAPNIVPTLKRPDIKLIDIFDPPVPPPDQPKPQPKTDDHVAQNPTPTAPDPYIRTESENPTRTTPEIGDPPLPPLPKVAEGPISVSEPPPPLPPLMRAEQDRRYLKDFQPAYPAAELRAQRDGLVQIRVLIGVDGRVKAAEPVSATSDAFFEATRRQALSKWRFKPATRGGIPEESWKQLSVRFLIKDQ</sequence>
<keyword evidence="4 10" id="KW-1003">Cell membrane</keyword>
<dbReference type="GO" id="GO:0030288">
    <property type="term" value="C:outer membrane-bounded periplasmic space"/>
    <property type="evidence" value="ECO:0007669"/>
    <property type="project" value="InterPro"/>
</dbReference>
<dbReference type="Pfam" id="PF03544">
    <property type="entry name" value="TonB_C"/>
    <property type="match status" value="1"/>
</dbReference>
<comment type="similarity">
    <text evidence="2 10">Belongs to the TonB family.</text>
</comment>
<dbReference type="PROSITE" id="PS52015">
    <property type="entry name" value="TONB_CTD"/>
    <property type="match status" value="1"/>
</dbReference>
<evidence type="ECO:0000256" key="4">
    <source>
        <dbReference type="ARBA" id="ARBA00022475"/>
    </source>
</evidence>
<evidence type="ECO:0000256" key="5">
    <source>
        <dbReference type="ARBA" id="ARBA00022519"/>
    </source>
</evidence>
<proteinExistence type="inferred from homology"/>
<dbReference type="GO" id="GO:0015031">
    <property type="term" value="P:protein transport"/>
    <property type="evidence" value="ECO:0007669"/>
    <property type="project" value="UniProtKB-UniRule"/>
</dbReference>
<keyword evidence="9 10" id="KW-0472">Membrane</keyword>
<keyword evidence="14" id="KW-1185">Reference proteome</keyword>
<organism evidence="13 14">
    <name type="scientific">Sphingomonas gei</name>
    <dbReference type="NCBI Taxonomy" id="1395960"/>
    <lineage>
        <taxon>Bacteria</taxon>
        <taxon>Pseudomonadati</taxon>
        <taxon>Pseudomonadota</taxon>
        <taxon>Alphaproteobacteria</taxon>
        <taxon>Sphingomonadales</taxon>
        <taxon>Sphingomonadaceae</taxon>
        <taxon>Sphingomonas</taxon>
    </lineage>
</organism>
<comment type="caution">
    <text evidence="13">The sequence shown here is derived from an EMBL/GenBank/DDBJ whole genome shotgun (WGS) entry which is preliminary data.</text>
</comment>
<protein>
    <recommendedName>
        <fullName evidence="10">Protein TonB</fullName>
    </recommendedName>
</protein>
<dbReference type="EMBL" id="SRXT01000004">
    <property type="protein sequence ID" value="TGX53263.1"/>
    <property type="molecule type" value="Genomic_DNA"/>
</dbReference>
<keyword evidence="10" id="KW-0735">Signal-anchor</keyword>
<reference evidence="13 14" key="1">
    <citation type="submission" date="2019-04" db="EMBL/GenBank/DDBJ databases">
        <title>Sphingomonas psychrotolerans sp. nov., isolated from soil in the Tianshan Mountains, Xinjiang, China.</title>
        <authorList>
            <person name="Luo Y."/>
            <person name="Sheng H."/>
        </authorList>
    </citation>
    <scope>NUCLEOTIDE SEQUENCE [LARGE SCALE GENOMIC DNA]</scope>
    <source>
        <strain evidence="13 14">ZFGT-11</strain>
    </source>
</reference>
<feature type="region of interest" description="Disordered" evidence="11">
    <location>
        <begin position="53"/>
        <end position="125"/>
    </location>
</feature>
<dbReference type="NCBIfam" id="TIGR01352">
    <property type="entry name" value="tonB_Cterm"/>
    <property type="match status" value="1"/>
</dbReference>
<dbReference type="PANTHER" id="PTHR33446:SF2">
    <property type="entry name" value="PROTEIN TONB"/>
    <property type="match status" value="1"/>
</dbReference>
<dbReference type="SUPFAM" id="SSF74653">
    <property type="entry name" value="TolA/TonB C-terminal domain"/>
    <property type="match status" value="1"/>
</dbReference>
<dbReference type="InterPro" id="IPR051045">
    <property type="entry name" value="TonB-dependent_transducer"/>
</dbReference>
<feature type="domain" description="TonB C-terminal" evidence="12">
    <location>
        <begin position="130"/>
        <end position="222"/>
    </location>
</feature>
<evidence type="ECO:0000256" key="3">
    <source>
        <dbReference type="ARBA" id="ARBA00022448"/>
    </source>
</evidence>
<comment type="function">
    <text evidence="10">Interacts with outer membrane receptor proteins that carry out high-affinity binding and energy dependent uptake into the periplasmic space of specific substrates. It could act to transduce energy from the cytoplasmic membrane to specific energy-requiring processes in the outer membrane, resulting in the release into the periplasm of ligands bound by these outer membrane proteins.</text>
</comment>
<dbReference type="PANTHER" id="PTHR33446">
    <property type="entry name" value="PROTEIN TONB-RELATED"/>
    <property type="match status" value="1"/>
</dbReference>
<evidence type="ECO:0000259" key="12">
    <source>
        <dbReference type="PROSITE" id="PS52015"/>
    </source>
</evidence>
<comment type="subcellular location">
    <subcellularLocation>
        <location evidence="1 10">Cell inner membrane</location>
        <topology evidence="1 10">Single-pass membrane protein</topology>
        <orientation evidence="1 10">Periplasmic side</orientation>
    </subcellularLocation>
</comment>
<dbReference type="InterPro" id="IPR006260">
    <property type="entry name" value="TonB/TolA_C"/>
</dbReference>
<dbReference type="InterPro" id="IPR003538">
    <property type="entry name" value="TonB"/>
</dbReference>
<gene>
    <name evidence="13" type="ORF">E5A73_10420</name>
</gene>
<evidence type="ECO:0000256" key="2">
    <source>
        <dbReference type="ARBA" id="ARBA00006555"/>
    </source>
</evidence>
<dbReference type="Gene3D" id="3.30.2420.10">
    <property type="entry name" value="TonB"/>
    <property type="match status" value="1"/>
</dbReference>
<evidence type="ECO:0000256" key="10">
    <source>
        <dbReference type="RuleBase" id="RU362123"/>
    </source>
</evidence>
<dbReference type="PRINTS" id="PR01374">
    <property type="entry name" value="TONBPROTEIN"/>
</dbReference>
<feature type="transmembrane region" description="Helical" evidence="10">
    <location>
        <begin position="12"/>
        <end position="33"/>
    </location>
</feature>
<evidence type="ECO:0000256" key="11">
    <source>
        <dbReference type="SAM" id="MobiDB-lite"/>
    </source>
</evidence>
<dbReference type="GO" id="GO:0015891">
    <property type="term" value="P:siderophore transport"/>
    <property type="evidence" value="ECO:0007669"/>
    <property type="project" value="InterPro"/>
</dbReference>
<dbReference type="GO" id="GO:0031992">
    <property type="term" value="F:energy transducer activity"/>
    <property type="evidence" value="ECO:0007669"/>
    <property type="project" value="InterPro"/>
</dbReference>
<accession>A0A4S1XC69</accession>
<evidence type="ECO:0000256" key="1">
    <source>
        <dbReference type="ARBA" id="ARBA00004383"/>
    </source>
</evidence>
<dbReference type="OrthoDB" id="1685233at2"/>
<evidence type="ECO:0000256" key="7">
    <source>
        <dbReference type="ARBA" id="ARBA00022927"/>
    </source>
</evidence>
<keyword evidence="7 10" id="KW-0653">Protein transport</keyword>
<dbReference type="GO" id="GO:0098797">
    <property type="term" value="C:plasma membrane protein complex"/>
    <property type="evidence" value="ECO:0007669"/>
    <property type="project" value="TreeGrafter"/>
</dbReference>